<evidence type="ECO:0000313" key="14">
    <source>
        <dbReference type="EMBL" id="SDJ73570.1"/>
    </source>
</evidence>
<evidence type="ECO:0000256" key="3">
    <source>
        <dbReference type="ARBA" id="ARBA00011738"/>
    </source>
</evidence>
<feature type="binding site" evidence="9 11">
    <location>
        <position position="119"/>
    </location>
    <ligand>
        <name>substrate</name>
    </ligand>
</feature>
<dbReference type="PANTHER" id="PTHR32119">
    <property type="entry name" value="OROTIDINE 5'-PHOSPHATE DECARBOXYLASE"/>
    <property type="match status" value="1"/>
</dbReference>
<dbReference type="AlphaFoldDB" id="A0A1G8W7T5"/>
<dbReference type="Proteomes" id="UP000198694">
    <property type="component" value="Unassembled WGS sequence"/>
</dbReference>
<dbReference type="UniPathway" id="UPA00070">
    <property type="reaction ID" value="UER00120"/>
</dbReference>
<dbReference type="NCBIfam" id="NF001273">
    <property type="entry name" value="PRK00230.1"/>
    <property type="match status" value="1"/>
</dbReference>
<dbReference type="SMART" id="SM00934">
    <property type="entry name" value="OMPdecase"/>
    <property type="match status" value="1"/>
</dbReference>
<evidence type="ECO:0000256" key="2">
    <source>
        <dbReference type="ARBA" id="ARBA00004861"/>
    </source>
</evidence>
<dbReference type="Gene3D" id="3.20.20.70">
    <property type="entry name" value="Aldolase class I"/>
    <property type="match status" value="1"/>
</dbReference>
<comment type="catalytic activity">
    <reaction evidence="7 9 12">
        <text>orotidine 5'-phosphate + H(+) = UMP + CO2</text>
        <dbReference type="Rhea" id="RHEA:11596"/>
        <dbReference type="ChEBI" id="CHEBI:15378"/>
        <dbReference type="ChEBI" id="CHEBI:16526"/>
        <dbReference type="ChEBI" id="CHEBI:57538"/>
        <dbReference type="ChEBI" id="CHEBI:57865"/>
        <dbReference type="EC" id="4.1.1.23"/>
    </reaction>
</comment>
<feature type="active site" description="For OMPdecase activity" evidence="10">
    <location>
        <position position="57"/>
    </location>
</feature>
<evidence type="ECO:0000256" key="1">
    <source>
        <dbReference type="ARBA" id="ARBA00002356"/>
    </source>
</evidence>
<feature type="active site" description="For OMPdecase activity" evidence="10">
    <location>
        <position position="62"/>
    </location>
</feature>
<evidence type="ECO:0000256" key="11">
    <source>
        <dbReference type="PIRSR" id="PIRSR614732-2"/>
    </source>
</evidence>
<accession>A0A1G8W7T5</accession>
<evidence type="ECO:0000256" key="9">
    <source>
        <dbReference type="HAMAP-Rule" id="MF_01200"/>
    </source>
</evidence>
<dbReference type="InterPro" id="IPR001754">
    <property type="entry name" value="OMPdeCOase_dom"/>
</dbReference>
<feature type="binding site" evidence="9 11">
    <location>
        <position position="210"/>
    </location>
    <ligand>
        <name>substrate</name>
    </ligand>
</feature>
<gene>
    <name evidence="9" type="primary">pyrF</name>
    <name evidence="14" type="ORF">SAMN05216243_0576</name>
</gene>
<evidence type="ECO:0000256" key="8">
    <source>
        <dbReference type="ARBA" id="ARBA00061012"/>
    </source>
</evidence>
<keyword evidence="15" id="KW-1185">Reference proteome</keyword>
<name>A0A1G8W7T5_9BACI</name>
<evidence type="ECO:0000256" key="10">
    <source>
        <dbReference type="PIRSR" id="PIRSR614732-1"/>
    </source>
</evidence>
<evidence type="ECO:0000256" key="7">
    <source>
        <dbReference type="ARBA" id="ARBA00049157"/>
    </source>
</evidence>
<dbReference type="FunFam" id="3.20.20.70:FF:000015">
    <property type="entry name" value="Orotidine 5'-phosphate decarboxylase"/>
    <property type="match status" value="1"/>
</dbReference>
<evidence type="ECO:0000256" key="5">
    <source>
        <dbReference type="ARBA" id="ARBA00022975"/>
    </source>
</evidence>
<comment type="pathway">
    <text evidence="2 9 12">Pyrimidine metabolism; UMP biosynthesis via de novo pathway; UMP from orotate: step 2/2.</text>
</comment>
<feature type="binding site" evidence="9 11">
    <location>
        <position position="30"/>
    </location>
    <ligand>
        <name>substrate</name>
    </ligand>
</feature>
<dbReference type="InterPro" id="IPR018089">
    <property type="entry name" value="OMPdecase_AS"/>
</dbReference>
<proteinExistence type="inferred from homology"/>
<dbReference type="HAMAP" id="MF_01200_B">
    <property type="entry name" value="OMPdecase_type1_B"/>
    <property type="match status" value="1"/>
</dbReference>
<keyword evidence="5 9" id="KW-0665">Pyrimidine biosynthesis</keyword>
<dbReference type="Pfam" id="PF00215">
    <property type="entry name" value="OMPdecase"/>
    <property type="match status" value="1"/>
</dbReference>
<dbReference type="EMBL" id="FNFL01000001">
    <property type="protein sequence ID" value="SDJ73570.1"/>
    <property type="molecule type" value="Genomic_DNA"/>
</dbReference>
<dbReference type="InterPro" id="IPR047596">
    <property type="entry name" value="OMPdecase_bac"/>
</dbReference>
<comment type="function">
    <text evidence="1 9">Catalyzes the decarboxylation of orotidine 5'-monophosphate (OMP) to uridine 5'-monophosphate (UMP).</text>
</comment>
<dbReference type="PANTHER" id="PTHR32119:SF2">
    <property type="entry name" value="OROTIDINE 5'-PHOSPHATE DECARBOXYLASE"/>
    <property type="match status" value="1"/>
</dbReference>
<evidence type="ECO:0000256" key="12">
    <source>
        <dbReference type="RuleBase" id="RU000512"/>
    </source>
</evidence>
<keyword evidence="6 9" id="KW-0456">Lyase</keyword>
<feature type="binding site" evidence="9 11">
    <location>
        <position position="211"/>
    </location>
    <ligand>
        <name>substrate</name>
    </ligand>
</feature>
<dbReference type="GO" id="GO:0004590">
    <property type="term" value="F:orotidine-5'-phosphate decarboxylase activity"/>
    <property type="evidence" value="ECO:0007669"/>
    <property type="project" value="UniProtKB-UniRule"/>
</dbReference>
<dbReference type="InterPro" id="IPR013785">
    <property type="entry name" value="Aldolase_TIM"/>
</dbReference>
<dbReference type="GO" id="GO:0044205">
    <property type="term" value="P:'de novo' UMP biosynthetic process"/>
    <property type="evidence" value="ECO:0007669"/>
    <property type="project" value="UniProtKB-UniRule"/>
</dbReference>
<dbReference type="OrthoDB" id="9806203at2"/>
<dbReference type="CDD" id="cd04725">
    <property type="entry name" value="OMP_decarboxylase_like"/>
    <property type="match status" value="1"/>
</dbReference>
<dbReference type="NCBIfam" id="TIGR01740">
    <property type="entry name" value="pyrF"/>
    <property type="match status" value="1"/>
</dbReference>
<evidence type="ECO:0000313" key="15">
    <source>
        <dbReference type="Proteomes" id="UP000198694"/>
    </source>
</evidence>
<keyword evidence="4 9" id="KW-0210">Decarboxylase</keyword>
<organism evidence="14 15">
    <name type="scientific">Sediminibacillus albus</name>
    <dbReference type="NCBI Taxonomy" id="407036"/>
    <lineage>
        <taxon>Bacteria</taxon>
        <taxon>Bacillati</taxon>
        <taxon>Bacillota</taxon>
        <taxon>Bacilli</taxon>
        <taxon>Bacillales</taxon>
        <taxon>Bacillaceae</taxon>
        <taxon>Sediminibacillus</taxon>
    </lineage>
</organism>
<dbReference type="InterPro" id="IPR014732">
    <property type="entry name" value="OMPdecase"/>
</dbReference>
<dbReference type="RefSeq" id="WP_093210861.1">
    <property type="nucleotide sequence ID" value="NZ_FNFL01000001.1"/>
</dbReference>
<evidence type="ECO:0000256" key="4">
    <source>
        <dbReference type="ARBA" id="ARBA00022793"/>
    </source>
</evidence>
<feature type="binding site" evidence="9 11">
    <location>
        <position position="8"/>
    </location>
    <ligand>
        <name>substrate</name>
    </ligand>
</feature>
<evidence type="ECO:0000259" key="13">
    <source>
        <dbReference type="SMART" id="SM00934"/>
    </source>
</evidence>
<feature type="binding site" evidence="9">
    <location>
        <begin position="57"/>
        <end position="66"/>
    </location>
    <ligand>
        <name>substrate</name>
    </ligand>
</feature>
<dbReference type="PROSITE" id="PS00156">
    <property type="entry name" value="OMPDECASE"/>
    <property type="match status" value="1"/>
</dbReference>
<dbReference type="STRING" id="407036.SAMN05216243_0576"/>
<feature type="active site" description="Proton donor" evidence="9">
    <location>
        <position position="59"/>
    </location>
</feature>
<protein>
    <recommendedName>
        <fullName evidence="9">Orotidine 5'-phosphate decarboxylase</fullName>
        <ecNumber evidence="9">4.1.1.23</ecNumber>
    </recommendedName>
    <alternativeName>
        <fullName evidence="9">OMP decarboxylase</fullName>
        <shortName evidence="9">OMPDCase</shortName>
        <shortName evidence="9">OMPdecase</shortName>
    </alternativeName>
</protein>
<reference evidence="14 15" key="1">
    <citation type="submission" date="2016-10" db="EMBL/GenBank/DDBJ databases">
        <authorList>
            <person name="de Groot N.N."/>
        </authorList>
    </citation>
    <scope>NUCLEOTIDE SEQUENCE [LARGE SCALE GENOMIC DNA]</scope>
    <source>
        <strain evidence="14 15">CGMCC 1.6502</strain>
    </source>
</reference>
<comment type="similarity">
    <text evidence="8 9">Belongs to the OMP decarboxylase family. Type 1 subfamily.</text>
</comment>
<feature type="domain" description="Orotidine 5'-phosphate decarboxylase" evidence="13">
    <location>
        <begin position="2"/>
        <end position="226"/>
    </location>
</feature>
<dbReference type="SUPFAM" id="SSF51366">
    <property type="entry name" value="Ribulose-phoshate binding barrel"/>
    <property type="match status" value="1"/>
</dbReference>
<dbReference type="GO" id="GO:0006207">
    <property type="term" value="P:'de novo' pyrimidine nucleobase biosynthetic process"/>
    <property type="evidence" value="ECO:0007669"/>
    <property type="project" value="InterPro"/>
</dbReference>
<feature type="binding site" evidence="9 11">
    <location>
        <position position="181"/>
    </location>
    <ligand>
        <name>substrate</name>
    </ligand>
</feature>
<feature type="binding site" evidence="9 11">
    <location>
        <position position="190"/>
    </location>
    <ligand>
        <name>substrate</name>
    </ligand>
</feature>
<comment type="subunit">
    <text evidence="3 9">Homodimer.</text>
</comment>
<dbReference type="EC" id="4.1.1.23" evidence="9"/>
<sequence length="236" mass="25786">MPVFLALDFPNWQETERFIYQNNFQGVPVKVGMELFYREGPEIIYKLKENDHAIFLDLKLHDIPTTVYKAMKNLSHLGVDVTNVHALGGSKMIQAAKQGLGEGGAGGNQTKLLAVTVLTSMDDRTFASESLIKEPVEATAIHLARLAKQNGADGVVCSPLEVPIIKQQCGSAFYAITPGIRLEKDSKQDQQRTAHPQQAKELGSDAIVIGRSVTAAADPAAAYINVMKEWDNVQPL</sequence>
<dbReference type="InterPro" id="IPR011060">
    <property type="entry name" value="RibuloseP-bd_barrel"/>
</dbReference>
<dbReference type="GO" id="GO:0005829">
    <property type="term" value="C:cytosol"/>
    <property type="evidence" value="ECO:0007669"/>
    <property type="project" value="TreeGrafter"/>
</dbReference>
<evidence type="ECO:0000256" key="6">
    <source>
        <dbReference type="ARBA" id="ARBA00023239"/>
    </source>
</evidence>
<feature type="active site" description="For OMPdecase activity" evidence="10">
    <location>
        <position position="59"/>
    </location>
</feature>